<dbReference type="PANTHER" id="PTHR13497">
    <property type="entry name" value="HISTONE DEACETYLASE COMPLEX SUBUNIT SAP130"/>
    <property type="match status" value="1"/>
</dbReference>
<reference evidence="1 2" key="1">
    <citation type="journal article" date="2019" name="Commun. Biol.">
        <title>The bagworm genome reveals a unique fibroin gene that provides high tensile strength.</title>
        <authorList>
            <person name="Kono N."/>
            <person name="Nakamura H."/>
            <person name="Ohtoshi R."/>
            <person name="Tomita M."/>
            <person name="Numata K."/>
            <person name="Arakawa K."/>
        </authorList>
    </citation>
    <scope>NUCLEOTIDE SEQUENCE [LARGE SCALE GENOMIC DNA]</scope>
</reference>
<evidence type="ECO:0000313" key="1">
    <source>
        <dbReference type="EMBL" id="GBP86617.1"/>
    </source>
</evidence>
<evidence type="ECO:0000313" key="2">
    <source>
        <dbReference type="Proteomes" id="UP000299102"/>
    </source>
</evidence>
<dbReference type="EMBL" id="BGZK01001804">
    <property type="protein sequence ID" value="GBP86617.1"/>
    <property type="molecule type" value="Genomic_DNA"/>
</dbReference>
<gene>
    <name evidence="1" type="ORF">EVAR_85750_1</name>
</gene>
<dbReference type="InterPro" id="IPR024137">
    <property type="entry name" value="His_deAcase_cplx_SAP130"/>
</dbReference>
<organism evidence="1 2">
    <name type="scientific">Eumeta variegata</name>
    <name type="common">Bagworm moth</name>
    <name type="synonym">Eumeta japonica</name>
    <dbReference type="NCBI Taxonomy" id="151549"/>
    <lineage>
        <taxon>Eukaryota</taxon>
        <taxon>Metazoa</taxon>
        <taxon>Ecdysozoa</taxon>
        <taxon>Arthropoda</taxon>
        <taxon>Hexapoda</taxon>
        <taxon>Insecta</taxon>
        <taxon>Pterygota</taxon>
        <taxon>Neoptera</taxon>
        <taxon>Endopterygota</taxon>
        <taxon>Lepidoptera</taxon>
        <taxon>Glossata</taxon>
        <taxon>Ditrysia</taxon>
        <taxon>Tineoidea</taxon>
        <taxon>Psychidae</taxon>
        <taxon>Oiketicinae</taxon>
        <taxon>Eumeta</taxon>
    </lineage>
</organism>
<dbReference type="GO" id="GO:0070822">
    <property type="term" value="C:Sin3-type complex"/>
    <property type="evidence" value="ECO:0007669"/>
    <property type="project" value="TreeGrafter"/>
</dbReference>
<keyword evidence="2" id="KW-1185">Reference proteome</keyword>
<proteinExistence type="predicted"/>
<accession>A0A4C1ZJ25</accession>
<dbReference type="OrthoDB" id="10048604at2759"/>
<dbReference type="GO" id="GO:0000122">
    <property type="term" value="P:negative regulation of transcription by RNA polymerase II"/>
    <property type="evidence" value="ECO:0007669"/>
    <property type="project" value="TreeGrafter"/>
</dbReference>
<dbReference type="Proteomes" id="UP000299102">
    <property type="component" value="Unassembled WGS sequence"/>
</dbReference>
<protein>
    <submittedName>
        <fullName evidence="1">Uncharacterized protein</fullName>
    </submittedName>
</protein>
<dbReference type="PANTHER" id="PTHR13497:SF3">
    <property type="entry name" value="HISTONE DEACETYLASE COMPLEX SUBUNIT SAP130"/>
    <property type="match status" value="1"/>
</dbReference>
<comment type="caution">
    <text evidence="1">The sequence shown here is derived from an EMBL/GenBank/DDBJ whole genome shotgun (WGS) entry which is preliminary data.</text>
</comment>
<name>A0A4C1ZJ25_EUMVA</name>
<sequence length="86" mass="10646">MRAEWGLHWRDEREMEYRLYKYLYETLVTTKFNYYRGNIQRSKIVCEGIQEAREDILRVFTHQTVVADILTRQADKRCFRKHRTQS</sequence>
<dbReference type="AlphaFoldDB" id="A0A4C1ZJ25"/>